<name>A0A6A3AP22_HIBSY</name>
<dbReference type="PANTHER" id="PTHR36893">
    <property type="entry name" value="OS01G0275950 PROTEIN"/>
    <property type="match status" value="1"/>
</dbReference>
<evidence type="ECO:0000313" key="1">
    <source>
        <dbReference type="EMBL" id="KAE8705728.1"/>
    </source>
</evidence>
<dbReference type="Gene3D" id="1.25.40.10">
    <property type="entry name" value="Tetratricopeptide repeat domain"/>
    <property type="match status" value="2"/>
</dbReference>
<dbReference type="Proteomes" id="UP000436088">
    <property type="component" value="Unassembled WGS sequence"/>
</dbReference>
<proteinExistence type="predicted"/>
<dbReference type="AlphaFoldDB" id="A0A6A3AP22"/>
<gene>
    <name evidence="1" type="ORF">F3Y22_tig00110418pilonHSYRG00128</name>
</gene>
<sequence>MYLPFPRCNWVTTNSQSGQSSNLHSIKVQIKEVQIKSGTVSFDGPRVYFCAKNGLLLELSEVEPPRWENHGRPPGADVAAIADAGRIRTEVVYTISSRPSWKKHLQSEETAKEGSLVLLWGARYMARGGKLVERRLHQRKWKWINHGSPEDQHLTSITPQLEDEPNERFVPLFLTTSTGSVFEYRIPNHSVAWVNHMHPPNTKAARGIAGLNYQLGRTLFALDDGRLAECPGDKEGWNAEYCAEERRPSNCIAGIKDETNDAGNTRSLTRRKKGNKALEDYLYPGTFRSTLVKTSEEYSFPDNWTNTNFQLRMMQAGESFFIITDEGLTLEYLYAESVWLWLRHDHSTPMRGSLGNYNGSLFFVDMYGTLLIRERSSNELEWINCTAMRKGTQVIAGPPWDGMPRKMEVTAEDALFFVSKIGRLMQFTVALRKFEWRDCRNPPETKLACIVDQEMFRQNIVCVVGRNGRPYQYNKVTELWHEHHQSQHLVLSRLPGTAMRPSMFSLTDVTLVAPLGPSFKGDQLFSIGSDGNVYLRYKDQSTWRWNNCSFPYGRDKDNENQTEMEEACSGNEQTDPDENCDPKKALHFVPFPTSNLPLFHINSSCNSPSAITEHPSSSSSSNVPVTGLNGLLYGLLQDTPSENVAYDFYQKAKENPGFVPEKQMLKLLIRYFVQSKKWDLIMFLSHDFKRYNVFPDGYTCSRLINTCVKARKFKVVEALLEAFRSDKELAVVAFNSAMVGYNKLHMFRSTISMFETIKSNRISMDSESYCLIMEAYQQIGDIDKVCSLFDEFETRKLML</sequence>
<accession>A0A6A3AP22</accession>
<evidence type="ECO:0000313" key="2">
    <source>
        <dbReference type="Proteomes" id="UP000436088"/>
    </source>
</evidence>
<protein>
    <submittedName>
        <fullName evidence="1">RNA-binding protein 8A-like</fullName>
    </submittedName>
</protein>
<reference evidence="1" key="1">
    <citation type="submission" date="2019-09" db="EMBL/GenBank/DDBJ databases">
        <title>Draft genome information of white flower Hibiscus syriacus.</title>
        <authorList>
            <person name="Kim Y.-M."/>
        </authorList>
    </citation>
    <scope>NUCLEOTIDE SEQUENCE [LARGE SCALE GENOMIC DNA]</scope>
    <source>
        <strain evidence="1">YM2019G1</strain>
    </source>
</reference>
<comment type="caution">
    <text evidence="1">The sequence shown here is derived from an EMBL/GenBank/DDBJ whole genome shotgun (WGS) entry which is preliminary data.</text>
</comment>
<keyword evidence="2" id="KW-1185">Reference proteome</keyword>
<dbReference type="EMBL" id="VEPZ02000979">
    <property type="protein sequence ID" value="KAE8705728.1"/>
    <property type="molecule type" value="Genomic_DNA"/>
</dbReference>
<dbReference type="InterPro" id="IPR011990">
    <property type="entry name" value="TPR-like_helical_dom_sf"/>
</dbReference>
<dbReference type="PANTHER" id="PTHR36893:SF1">
    <property type="entry name" value="BULB-TYPE LECTIN DOMAIN-CONTAINING PROTEIN"/>
    <property type="match status" value="1"/>
</dbReference>
<organism evidence="1 2">
    <name type="scientific">Hibiscus syriacus</name>
    <name type="common">Rose of Sharon</name>
    <dbReference type="NCBI Taxonomy" id="106335"/>
    <lineage>
        <taxon>Eukaryota</taxon>
        <taxon>Viridiplantae</taxon>
        <taxon>Streptophyta</taxon>
        <taxon>Embryophyta</taxon>
        <taxon>Tracheophyta</taxon>
        <taxon>Spermatophyta</taxon>
        <taxon>Magnoliopsida</taxon>
        <taxon>eudicotyledons</taxon>
        <taxon>Gunneridae</taxon>
        <taxon>Pentapetalae</taxon>
        <taxon>rosids</taxon>
        <taxon>malvids</taxon>
        <taxon>Malvales</taxon>
        <taxon>Malvaceae</taxon>
        <taxon>Malvoideae</taxon>
        <taxon>Hibiscus</taxon>
    </lineage>
</organism>